<keyword evidence="6" id="KW-0915">Sodium</keyword>
<feature type="transmembrane region" description="Helical" evidence="10">
    <location>
        <begin position="324"/>
        <end position="346"/>
    </location>
</feature>
<dbReference type="GO" id="GO:0015297">
    <property type="term" value="F:antiporter activity"/>
    <property type="evidence" value="ECO:0007669"/>
    <property type="project" value="UniProtKB-KW"/>
</dbReference>
<feature type="transmembrane region" description="Helical" evidence="10">
    <location>
        <begin position="6"/>
        <end position="23"/>
    </location>
</feature>
<dbReference type="PANTHER" id="PTHR43562">
    <property type="entry name" value="NAPA-TYPE SODIUM/HYDROGEN ANTIPORTER"/>
    <property type="match status" value="1"/>
</dbReference>
<organism evidence="12">
    <name type="scientific">Desulfobacca acetoxidans</name>
    <dbReference type="NCBI Taxonomy" id="60893"/>
    <lineage>
        <taxon>Bacteria</taxon>
        <taxon>Pseudomonadati</taxon>
        <taxon>Thermodesulfobacteriota</taxon>
        <taxon>Desulfobaccia</taxon>
        <taxon>Desulfobaccales</taxon>
        <taxon>Desulfobaccaceae</taxon>
        <taxon>Desulfobacca</taxon>
    </lineage>
</organism>
<evidence type="ECO:0000256" key="10">
    <source>
        <dbReference type="SAM" id="Phobius"/>
    </source>
</evidence>
<comment type="subcellular location">
    <subcellularLocation>
        <location evidence="1">Membrane</location>
        <topology evidence="1">Multi-pass membrane protein</topology>
    </subcellularLocation>
</comment>
<keyword evidence="8 10" id="KW-0472">Membrane</keyword>
<sequence>MEQVWYTAAAWIGVALLASLISIRLGISVALVEIFLGFLAGNAGMYFGWEIFKPTPWINFLAGFASVVLTFLAGAEIEPEAFRRLWKPSLAIGFVSFLFPFLGCMAYAHYVGGWPTPSAQIAGIALSTTSMAVVYAVMVETGLNNTELGKLILTACFVTDLGTVLALGLIFAQYDRWLIVFVVVTLLALWRMPAICRYVFARWGGRVIEPEIKFIFVVLCILGALAVTARSEAVLPAYLFGMVIAGLFVHNKVVLHRLRATTFALLTPFFFIKAGTLVSLPALVAGFGMLMALFWMKMVTKIVGIWPLCLLFGIPLRESNYTTLLMATGLTFGSISALFGLTHGYIDQAQYSILVTGVIASAVIPTIIAQVWFHPHEVNLGLAEEPQVTATAEHFLHMPEE</sequence>
<keyword evidence="3" id="KW-0050">Antiport</keyword>
<evidence type="ECO:0000256" key="6">
    <source>
        <dbReference type="ARBA" id="ARBA00023053"/>
    </source>
</evidence>
<evidence type="ECO:0000259" key="11">
    <source>
        <dbReference type="Pfam" id="PF00999"/>
    </source>
</evidence>
<feature type="transmembrane region" description="Helical" evidence="10">
    <location>
        <begin position="212"/>
        <end position="229"/>
    </location>
</feature>
<gene>
    <name evidence="12" type="ORF">ENT08_01685</name>
</gene>
<keyword evidence="2" id="KW-0813">Transport</keyword>
<keyword evidence="9" id="KW-0739">Sodium transport</keyword>
<feature type="transmembrane region" description="Helical" evidence="10">
    <location>
        <begin position="89"/>
        <end position="108"/>
    </location>
</feature>
<feature type="transmembrane region" description="Helical" evidence="10">
    <location>
        <begin position="235"/>
        <end position="255"/>
    </location>
</feature>
<evidence type="ECO:0000256" key="2">
    <source>
        <dbReference type="ARBA" id="ARBA00022448"/>
    </source>
</evidence>
<keyword evidence="4 10" id="KW-0812">Transmembrane</keyword>
<dbReference type="GO" id="GO:0016020">
    <property type="term" value="C:membrane"/>
    <property type="evidence" value="ECO:0007669"/>
    <property type="project" value="UniProtKB-SubCell"/>
</dbReference>
<feature type="transmembrane region" description="Helical" evidence="10">
    <location>
        <begin position="55"/>
        <end position="77"/>
    </location>
</feature>
<name>A0A7V4G6S6_9BACT</name>
<accession>A0A7V4G6S6</accession>
<feature type="transmembrane region" description="Helical" evidence="10">
    <location>
        <begin position="262"/>
        <end position="284"/>
    </location>
</feature>
<feature type="transmembrane region" description="Helical" evidence="10">
    <location>
        <begin position="177"/>
        <end position="200"/>
    </location>
</feature>
<evidence type="ECO:0000256" key="5">
    <source>
        <dbReference type="ARBA" id="ARBA00022989"/>
    </source>
</evidence>
<reference evidence="12" key="1">
    <citation type="journal article" date="2020" name="mSystems">
        <title>Genome- and Community-Level Interaction Insights into Carbon Utilization and Element Cycling Functions of Hydrothermarchaeota in Hydrothermal Sediment.</title>
        <authorList>
            <person name="Zhou Z."/>
            <person name="Liu Y."/>
            <person name="Xu W."/>
            <person name="Pan J."/>
            <person name="Luo Z.H."/>
            <person name="Li M."/>
        </authorList>
    </citation>
    <scope>NUCLEOTIDE SEQUENCE [LARGE SCALE GENOMIC DNA]</scope>
    <source>
        <strain evidence="12">SpSt-548</strain>
    </source>
</reference>
<dbReference type="EMBL" id="DSXI01000095">
    <property type="protein sequence ID" value="HGS04448.1"/>
    <property type="molecule type" value="Genomic_DNA"/>
</dbReference>
<evidence type="ECO:0000256" key="3">
    <source>
        <dbReference type="ARBA" id="ARBA00022449"/>
    </source>
</evidence>
<evidence type="ECO:0000256" key="7">
    <source>
        <dbReference type="ARBA" id="ARBA00023065"/>
    </source>
</evidence>
<keyword evidence="7" id="KW-0406">Ion transport</keyword>
<feature type="transmembrane region" description="Helical" evidence="10">
    <location>
        <begin position="352"/>
        <end position="373"/>
    </location>
</feature>
<proteinExistence type="predicted"/>
<feature type="transmembrane region" description="Helical" evidence="10">
    <location>
        <begin position="151"/>
        <end position="171"/>
    </location>
</feature>
<evidence type="ECO:0000256" key="4">
    <source>
        <dbReference type="ARBA" id="ARBA00022692"/>
    </source>
</evidence>
<evidence type="ECO:0000256" key="9">
    <source>
        <dbReference type="ARBA" id="ARBA00023201"/>
    </source>
</evidence>
<comment type="caution">
    <text evidence="12">The sequence shown here is derived from an EMBL/GenBank/DDBJ whole genome shotgun (WGS) entry which is preliminary data.</text>
</comment>
<dbReference type="AlphaFoldDB" id="A0A7V4G6S6"/>
<dbReference type="GO" id="GO:1902600">
    <property type="term" value="P:proton transmembrane transport"/>
    <property type="evidence" value="ECO:0007669"/>
    <property type="project" value="InterPro"/>
</dbReference>
<dbReference type="Pfam" id="PF00999">
    <property type="entry name" value="Na_H_Exchanger"/>
    <property type="match status" value="1"/>
</dbReference>
<protein>
    <submittedName>
        <fullName evidence="12">Cation:proton antiporter</fullName>
    </submittedName>
</protein>
<evidence type="ECO:0000313" key="12">
    <source>
        <dbReference type="EMBL" id="HGS04448.1"/>
    </source>
</evidence>
<keyword evidence="5 10" id="KW-1133">Transmembrane helix</keyword>
<feature type="domain" description="Cation/H+ exchanger transmembrane" evidence="11">
    <location>
        <begin position="14"/>
        <end position="369"/>
    </location>
</feature>
<feature type="transmembrane region" description="Helical" evidence="10">
    <location>
        <begin position="30"/>
        <end position="49"/>
    </location>
</feature>
<dbReference type="PANTHER" id="PTHR43562:SF3">
    <property type="entry name" value="SODIUM ION_PROTON EXCHANGER (EUROFUNG)"/>
    <property type="match status" value="1"/>
</dbReference>
<dbReference type="Gene3D" id="1.20.1530.20">
    <property type="match status" value="1"/>
</dbReference>
<feature type="transmembrane region" description="Helical" evidence="10">
    <location>
        <begin position="120"/>
        <end position="139"/>
    </location>
</feature>
<dbReference type="GO" id="GO:0006814">
    <property type="term" value="P:sodium ion transport"/>
    <property type="evidence" value="ECO:0007669"/>
    <property type="project" value="UniProtKB-KW"/>
</dbReference>
<dbReference type="InterPro" id="IPR006153">
    <property type="entry name" value="Cation/H_exchanger_TM"/>
</dbReference>
<evidence type="ECO:0000256" key="1">
    <source>
        <dbReference type="ARBA" id="ARBA00004141"/>
    </source>
</evidence>
<evidence type="ECO:0000256" key="8">
    <source>
        <dbReference type="ARBA" id="ARBA00023136"/>
    </source>
</evidence>
<dbReference type="InterPro" id="IPR038770">
    <property type="entry name" value="Na+/solute_symporter_sf"/>
</dbReference>